<evidence type="ECO:0000313" key="2">
    <source>
        <dbReference type="EMBL" id="MCH6171284.1"/>
    </source>
</evidence>
<dbReference type="RefSeq" id="WP_241042090.1">
    <property type="nucleotide sequence ID" value="NZ_BAAAJF010000010.1"/>
</dbReference>
<keyword evidence="1" id="KW-0812">Transmembrane</keyword>
<keyword evidence="3" id="KW-1185">Reference proteome</keyword>
<comment type="caution">
    <text evidence="2">The sequence shown here is derived from an EMBL/GenBank/DDBJ whole genome shotgun (WGS) entry which is preliminary data.</text>
</comment>
<proteinExistence type="predicted"/>
<organism evidence="2 3">
    <name type="scientific">Pseudonocardia alaniniphila</name>
    <dbReference type="NCBI Taxonomy" id="75291"/>
    <lineage>
        <taxon>Bacteria</taxon>
        <taxon>Bacillati</taxon>
        <taxon>Actinomycetota</taxon>
        <taxon>Actinomycetes</taxon>
        <taxon>Pseudonocardiales</taxon>
        <taxon>Pseudonocardiaceae</taxon>
        <taxon>Pseudonocardia</taxon>
    </lineage>
</organism>
<feature type="transmembrane region" description="Helical" evidence="1">
    <location>
        <begin position="193"/>
        <end position="211"/>
    </location>
</feature>
<dbReference type="EMBL" id="JAKXMK010000041">
    <property type="protein sequence ID" value="MCH6171284.1"/>
    <property type="molecule type" value="Genomic_DNA"/>
</dbReference>
<reference evidence="2 3" key="1">
    <citation type="submission" date="2022-03" db="EMBL/GenBank/DDBJ databases">
        <title>Pseudonocardia alaer sp. nov., a novel actinomycete isolated from reed forest soil.</title>
        <authorList>
            <person name="Wang L."/>
        </authorList>
    </citation>
    <scope>NUCLEOTIDE SEQUENCE [LARGE SCALE GENOMIC DNA]</scope>
    <source>
        <strain evidence="2 3">Y-16303</strain>
    </source>
</reference>
<feature type="transmembrane region" description="Helical" evidence="1">
    <location>
        <begin position="223"/>
        <end position="248"/>
    </location>
</feature>
<keyword evidence="1" id="KW-0472">Membrane</keyword>
<feature type="transmembrane region" description="Helical" evidence="1">
    <location>
        <begin position="254"/>
        <end position="273"/>
    </location>
</feature>
<sequence length="302" mass="32688">MAPEAWPRRQRAAGWWLVRLVEVAIGMWVTSVLVAGLTLAPWPEVVLAATAYQALLTLARRALAVLDGVDRALAERALDVWSDSSEWLYISMAGTWWVFRLAVHGALRVGLLWAVVQALGTIGLSSRLEGFWPTIAAAVVLFAGAGLVRFLRLVAMALLMRSRRSQLSWSVAELPLTALALGGGVLLLPGVELAAGLSVQLLTVGVLATAITSVRLELSVPFLVLPSTFATNALKLWLVGLLSGWMTVPLRIDGLLSLTALALLVTALAWPAVRARRARQARQQALDAMTQHQQMMEMHQKA</sequence>
<name>A0ABS9TRV6_9PSEU</name>
<feature type="transmembrane region" description="Helical" evidence="1">
    <location>
        <begin position="134"/>
        <end position="155"/>
    </location>
</feature>
<feature type="transmembrane region" description="Helical" evidence="1">
    <location>
        <begin position="167"/>
        <end position="187"/>
    </location>
</feature>
<evidence type="ECO:0000256" key="1">
    <source>
        <dbReference type="SAM" id="Phobius"/>
    </source>
</evidence>
<feature type="transmembrane region" description="Helical" evidence="1">
    <location>
        <begin position="20"/>
        <end position="42"/>
    </location>
</feature>
<accession>A0ABS9TRV6</accession>
<gene>
    <name evidence="2" type="ORF">MMF94_36785</name>
</gene>
<evidence type="ECO:0008006" key="4">
    <source>
        <dbReference type="Google" id="ProtNLM"/>
    </source>
</evidence>
<evidence type="ECO:0000313" key="3">
    <source>
        <dbReference type="Proteomes" id="UP001299970"/>
    </source>
</evidence>
<protein>
    <recommendedName>
        <fullName evidence="4">Lysylphosphatidylglycerol synthase-like protein</fullName>
    </recommendedName>
</protein>
<dbReference type="Proteomes" id="UP001299970">
    <property type="component" value="Unassembled WGS sequence"/>
</dbReference>
<keyword evidence="1" id="KW-1133">Transmembrane helix</keyword>